<reference evidence="4 5" key="1">
    <citation type="submission" date="2019-02" db="EMBL/GenBank/DDBJ databases">
        <title>Deep-cultivation of Planctomycetes and their phenomic and genomic characterization uncovers novel biology.</title>
        <authorList>
            <person name="Wiegand S."/>
            <person name="Jogler M."/>
            <person name="Boedeker C."/>
            <person name="Pinto D."/>
            <person name="Vollmers J."/>
            <person name="Rivas-Marin E."/>
            <person name="Kohn T."/>
            <person name="Peeters S.H."/>
            <person name="Heuer A."/>
            <person name="Rast P."/>
            <person name="Oberbeckmann S."/>
            <person name="Bunk B."/>
            <person name="Jeske O."/>
            <person name="Meyerdierks A."/>
            <person name="Storesund J.E."/>
            <person name="Kallscheuer N."/>
            <person name="Luecker S."/>
            <person name="Lage O.M."/>
            <person name="Pohl T."/>
            <person name="Merkel B.J."/>
            <person name="Hornburger P."/>
            <person name="Mueller R.-W."/>
            <person name="Bruemmer F."/>
            <person name="Labrenz M."/>
            <person name="Spormann A.M."/>
            <person name="Op den Camp H."/>
            <person name="Overmann J."/>
            <person name="Amann R."/>
            <person name="Jetten M.S.M."/>
            <person name="Mascher T."/>
            <person name="Medema M.H."/>
            <person name="Devos D.P."/>
            <person name="Kaster A.-K."/>
            <person name="Ovreas L."/>
            <person name="Rohde M."/>
            <person name="Galperin M.Y."/>
            <person name="Jogler C."/>
        </authorList>
    </citation>
    <scope>NUCLEOTIDE SEQUENCE [LARGE SCALE GENOMIC DNA]</scope>
    <source>
        <strain evidence="4 5">Mal33</strain>
    </source>
</reference>
<evidence type="ECO:0000313" key="5">
    <source>
        <dbReference type="Proteomes" id="UP000316770"/>
    </source>
</evidence>
<keyword evidence="2" id="KW-0812">Transmembrane</keyword>
<sequence>MTCHRDSAIDRTASCRFAATQFEDRCGDCRAAIRCSLMLLCQLLLWLIGLPSPTLADSPASPAAAEASDSSDAIGRSALESLGNVPWFDRDEDRVKAVPVEKTDAADDDVAARTVGYEAAKKPNTQGTGNYQSVLEMIGQVISWSILAVLVLLIVAAIAYAFMLHERDRAPRRAATAERGDRESETAERLQRLPVQIDQPASNLLSEARRLMEAGRYNEAIVYLFSHELVQLDRHQLLRLARGKTNRQYLREIRQSYDLQEILHNTIHAFEDAFFGDHTLTRQRFQSCWEQLDRFHAAVEQTAGKGASV</sequence>
<dbReference type="InterPro" id="IPR025403">
    <property type="entry name" value="TgpA-like_C"/>
</dbReference>
<proteinExistence type="predicted"/>
<protein>
    <recommendedName>
        <fullName evidence="3">Protein-glutamine gamma-glutamyltransferase-like C-terminal domain-containing protein</fullName>
    </recommendedName>
</protein>
<keyword evidence="2" id="KW-1133">Transmembrane helix</keyword>
<dbReference type="EMBL" id="CP036318">
    <property type="protein sequence ID" value="QDV57732.1"/>
    <property type="molecule type" value="Genomic_DNA"/>
</dbReference>
<dbReference type="Proteomes" id="UP000316770">
    <property type="component" value="Chromosome"/>
</dbReference>
<evidence type="ECO:0000313" key="4">
    <source>
        <dbReference type="EMBL" id="QDV57732.1"/>
    </source>
</evidence>
<evidence type="ECO:0000259" key="3">
    <source>
        <dbReference type="Pfam" id="PF13559"/>
    </source>
</evidence>
<evidence type="ECO:0000256" key="2">
    <source>
        <dbReference type="SAM" id="Phobius"/>
    </source>
</evidence>
<feature type="domain" description="Protein-glutamine gamma-glutamyltransferase-like C-terminal" evidence="3">
    <location>
        <begin position="229"/>
        <end position="292"/>
    </location>
</feature>
<organism evidence="4 5">
    <name type="scientific">Rosistilla oblonga</name>
    <dbReference type="NCBI Taxonomy" id="2527990"/>
    <lineage>
        <taxon>Bacteria</taxon>
        <taxon>Pseudomonadati</taxon>
        <taxon>Planctomycetota</taxon>
        <taxon>Planctomycetia</taxon>
        <taxon>Pirellulales</taxon>
        <taxon>Pirellulaceae</taxon>
        <taxon>Rosistilla</taxon>
    </lineage>
</organism>
<name>A0A518IXB7_9BACT</name>
<keyword evidence="2" id="KW-0472">Membrane</keyword>
<keyword evidence="5" id="KW-1185">Reference proteome</keyword>
<accession>A0A518IXB7</accession>
<evidence type="ECO:0000256" key="1">
    <source>
        <dbReference type="SAM" id="MobiDB-lite"/>
    </source>
</evidence>
<feature type="region of interest" description="Disordered" evidence="1">
    <location>
        <begin position="171"/>
        <end position="190"/>
    </location>
</feature>
<dbReference type="Pfam" id="PF13559">
    <property type="entry name" value="DUF4129"/>
    <property type="match status" value="1"/>
</dbReference>
<gene>
    <name evidence="4" type="ORF">Mal33_37450</name>
</gene>
<feature type="transmembrane region" description="Helical" evidence="2">
    <location>
        <begin position="141"/>
        <end position="163"/>
    </location>
</feature>
<dbReference type="AlphaFoldDB" id="A0A518IXB7"/>